<organism evidence="4 6">
    <name type="scientific">Colwellia hornerae</name>
    <dbReference type="NCBI Taxonomy" id="89402"/>
    <lineage>
        <taxon>Bacteria</taxon>
        <taxon>Pseudomonadati</taxon>
        <taxon>Pseudomonadota</taxon>
        <taxon>Gammaproteobacteria</taxon>
        <taxon>Alteromonadales</taxon>
        <taxon>Colwelliaceae</taxon>
        <taxon>Colwellia</taxon>
    </lineage>
</organism>
<dbReference type="AlphaFoldDB" id="A0A5C6Q8F0"/>
<dbReference type="Gene3D" id="3.40.190.10">
    <property type="entry name" value="Periplasmic binding protein-like II"/>
    <property type="match status" value="2"/>
</dbReference>
<feature type="signal peptide" evidence="2">
    <location>
        <begin position="1"/>
        <end position="20"/>
    </location>
</feature>
<evidence type="ECO:0000313" key="5">
    <source>
        <dbReference type="Proteomes" id="UP000321525"/>
    </source>
</evidence>
<reference evidence="4 6" key="1">
    <citation type="submission" date="2019-07" db="EMBL/GenBank/DDBJ databases">
        <title>Genomes of sea-ice associated Colwellia species.</title>
        <authorList>
            <person name="Bowman J.P."/>
        </authorList>
    </citation>
    <scope>NUCLEOTIDE SEQUENCE [LARGE SCALE GENOMIC DNA]</scope>
    <source>
        <strain evidence="3 5">ACAM 607</strain>
        <strain evidence="4 6">IC036</strain>
    </source>
</reference>
<proteinExistence type="inferred from homology"/>
<feature type="chain" id="PRO_5022861226" evidence="2">
    <location>
        <begin position="21"/>
        <end position="244"/>
    </location>
</feature>
<dbReference type="Proteomes" id="UP000321917">
    <property type="component" value="Unassembled WGS sequence"/>
</dbReference>
<accession>A0A5C6Q8F0</accession>
<evidence type="ECO:0000313" key="4">
    <source>
        <dbReference type="EMBL" id="TWX65078.1"/>
    </source>
</evidence>
<dbReference type="EMBL" id="VOLQ01000026">
    <property type="protein sequence ID" value="TWX65078.1"/>
    <property type="molecule type" value="Genomic_DNA"/>
</dbReference>
<dbReference type="PANTHER" id="PTHR35936:SF25">
    <property type="entry name" value="ABC TRANSPORTER SUBSTRATE-BINDING PROTEIN"/>
    <property type="match status" value="1"/>
</dbReference>
<dbReference type="OrthoDB" id="5296159at2"/>
<evidence type="ECO:0000256" key="2">
    <source>
        <dbReference type="SAM" id="SignalP"/>
    </source>
</evidence>
<dbReference type="RefSeq" id="WP_146797476.1">
    <property type="nucleotide sequence ID" value="NZ_VOLP01000003.1"/>
</dbReference>
<gene>
    <name evidence="3" type="ORF">ESZ26_01380</name>
    <name evidence="4" type="ORF">ESZ27_13245</name>
</gene>
<evidence type="ECO:0000313" key="3">
    <source>
        <dbReference type="EMBL" id="TWX62519.1"/>
    </source>
</evidence>
<keyword evidence="2" id="KW-0732">Signal</keyword>
<evidence type="ECO:0000313" key="6">
    <source>
        <dbReference type="Proteomes" id="UP000321917"/>
    </source>
</evidence>
<evidence type="ECO:0000256" key="1">
    <source>
        <dbReference type="ARBA" id="ARBA00010333"/>
    </source>
</evidence>
<dbReference type="PANTHER" id="PTHR35936">
    <property type="entry name" value="MEMBRANE-BOUND LYTIC MUREIN TRANSGLYCOSYLASE F"/>
    <property type="match status" value="1"/>
</dbReference>
<keyword evidence="5" id="KW-1185">Reference proteome</keyword>
<comment type="similarity">
    <text evidence="1">Belongs to the bacterial solute-binding protein 3 family.</text>
</comment>
<sequence>MFNKVIKLILILSFSTPAFSDTVYLTSLTWPPYSGKALNEQGASVAVAKAAFKAMGHELKVDFYPWSRAVKLASESDSKYVGYFPEYYYQSDEFSFSNPMGKGPLGLIENKNKPITWSSVKDLTKYKIGVVQDYVNTAEVDALIASGEIKAKTATSDETNIRKVAGQRIDAAVIDSNVFNYLLANSEDLAKVQGEVQMNSKLLTQKELFVAFKKSKQGQQWLTIYNQGLDKIDINAVMEKYLNK</sequence>
<dbReference type="Proteomes" id="UP000321525">
    <property type="component" value="Unassembled WGS sequence"/>
</dbReference>
<name>A0A5C6Q8F0_9GAMM</name>
<protein>
    <submittedName>
        <fullName evidence="4">Amino acid ABC transporter substrate-binding protein</fullName>
    </submittedName>
</protein>
<dbReference type="SUPFAM" id="SSF53850">
    <property type="entry name" value="Periplasmic binding protein-like II"/>
    <property type="match status" value="1"/>
</dbReference>
<comment type="caution">
    <text evidence="4">The sequence shown here is derived from an EMBL/GenBank/DDBJ whole genome shotgun (WGS) entry which is preliminary data.</text>
</comment>
<dbReference type="EMBL" id="VOLR01000002">
    <property type="protein sequence ID" value="TWX62519.1"/>
    <property type="molecule type" value="Genomic_DNA"/>
</dbReference>